<keyword evidence="2" id="KW-1185">Reference proteome</keyword>
<comment type="caution">
    <text evidence="1">The sequence shown here is derived from an EMBL/GenBank/DDBJ whole genome shotgun (WGS) entry which is preliminary data.</text>
</comment>
<evidence type="ECO:0000313" key="2">
    <source>
        <dbReference type="Proteomes" id="UP000462014"/>
    </source>
</evidence>
<proteinExistence type="predicted"/>
<name>A0A7K1SYC9_9SPHI</name>
<protein>
    <submittedName>
        <fullName evidence="1">Uncharacterized protein</fullName>
    </submittedName>
</protein>
<dbReference type="Proteomes" id="UP000462014">
    <property type="component" value="Unassembled WGS sequence"/>
</dbReference>
<accession>A0A7K1SYC9</accession>
<dbReference type="RefSeq" id="WP_157567459.1">
    <property type="nucleotide sequence ID" value="NZ_WPIK01000010.1"/>
</dbReference>
<sequence>MTNSSLEIKDSEYLIKFSKQQFDIDFVKSILAFINQKLSVKEASTETGNVKDAEDNFYKDDYFSHLDEK</sequence>
<gene>
    <name evidence="1" type="ORF">GO621_12345</name>
</gene>
<organism evidence="1 2">
    <name type="scientific">Mucilaginibacter arboris</name>
    <dbReference type="NCBI Taxonomy" id="2682090"/>
    <lineage>
        <taxon>Bacteria</taxon>
        <taxon>Pseudomonadati</taxon>
        <taxon>Bacteroidota</taxon>
        <taxon>Sphingobacteriia</taxon>
        <taxon>Sphingobacteriales</taxon>
        <taxon>Sphingobacteriaceae</taxon>
        <taxon>Mucilaginibacter</taxon>
    </lineage>
</organism>
<dbReference type="AlphaFoldDB" id="A0A7K1SYC9"/>
<dbReference type="EMBL" id="WPIK01000010">
    <property type="protein sequence ID" value="MVN22324.1"/>
    <property type="molecule type" value="Genomic_DNA"/>
</dbReference>
<evidence type="ECO:0000313" key="1">
    <source>
        <dbReference type="EMBL" id="MVN22324.1"/>
    </source>
</evidence>
<reference evidence="1 2" key="1">
    <citation type="submission" date="2019-12" db="EMBL/GenBank/DDBJ databases">
        <title>Mucilaginibacter sp. HMF7410 genome sequencing and assembly.</title>
        <authorList>
            <person name="Kang H."/>
            <person name="Cha I."/>
            <person name="Kim H."/>
            <person name="Joh K."/>
        </authorList>
    </citation>
    <scope>NUCLEOTIDE SEQUENCE [LARGE SCALE GENOMIC DNA]</scope>
    <source>
        <strain evidence="1 2">HMF7410</strain>
    </source>
</reference>